<comment type="subcellular location">
    <subcellularLocation>
        <location evidence="1">Cell membrane</location>
        <topology evidence="1">Multi-pass membrane protein</topology>
    </subcellularLocation>
</comment>
<evidence type="ECO:0000256" key="6">
    <source>
        <dbReference type="SAM" id="Phobius"/>
    </source>
</evidence>
<evidence type="ECO:0000259" key="7">
    <source>
        <dbReference type="Pfam" id="PF00884"/>
    </source>
</evidence>
<evidence type="ECO:0000256" key="4">
    <source>
        <dbReference type="ARBA" id="ARBA00022989"/>
    </source>
</evidence>
<dbReference type="Gene3D" id="3.40.720.10">
    <property type="entry name" value="Alkaline Phosphatase, subunit A"/>
    <property type="match status" value="1"/>
</dbReference>
<evidence type="ECO:0000256" key="3">
    <source>
        <dbReference type="ARBA" id="ARBA00022692"/>
    </source>
</evidence>
<dbReference type="InterPro" id="IPR017850">
    <property type="entry name" value="Alkaline_phosphatase_core_sf"/>
</dbReference>
<keyword evidence="3 6" id="KW-0812">Transmembrane</keyword>
<dbReference type="Gene3D" id="3.30.1120.80">
    <property type="match status" value="1"/>
</dbReference>
<dbReference type="InterPro" id="IPR050448">
    <property type="entry name" value="OpgB/LTA_synthase_biosynth"/>
</dbReference>
<dbReference type="CDD" id="cd16015">
    <property type="entry name" value="LTA_synthase"/>
    <property type="match status" value="1"/>
</dbReference>
<organism evidence="8 9">
    <name type="scientific">Sinimarinibacterium thermocellulolyticum</name>
    <dbReference type="NCBI Taxonomy" id="3170016"/>
    <lineage>
        <taxon>Bacteria</taxon>
        <taxon>Pseudomonadati</taxon>
        <taxon>Pseudomonadota</taxon>
        <taxon>Gammaproteobacteria</taxon>
        <taxon>Nevskiales</taxon>
        <taxon>Nevskiaceae</taxon>
        <taxon>Sinimarinibacterium</taxon>
    </lineage>
</organism>
<dbReference type="Pfam" id="PF00884">
    <property type="entry name" value="Sulfatase"/>
    <property type="match status" value="1"/>
</dbReference>
<gene>
    <name evidence="8" type="ORF">ABSH63_11615</name>
</gene>
<comment type="caution">
    <text evidence="8">The sequence shown here is derived from an EMBL/GenBank/DDBJ whole genome shotgun (WGS) entry which is preliminary data.</text>
</comment>
<dbReference type="PANTHER" id="PTHR47371:SF3">
    <property type="entry name" value="PHOSPHOGLYCEROL TRANSFERASE I"/>
    <property type="match status" value="1"/>
</dbReference>
<dbReference type="Proteomes" id="UP001465331">
    <property type="component" value="Unassembled WGS sequence"/>
</dbReference>
<dbReference type="PANTHER" id="PTHR47371">
    <property type="entry name" value="LIPOTEICHOIC ACID SYNTHASE"/>
    <property type="match status" value="1"/>
</dbReference>
<dbReference type="SUPFAM" id="SSF53649">
    <property type="entry name" value="Alkaline phosphatase-like"/>
    <property type="match status" value="1"/>
</dbReference>
<name>A0ABV2ABV8_9GAMM</name>
<dbReference type="InterPro" id="IPR000917">
    <property type="entry name" value="Sulfatase_N"/>
</dbReference>
<feature type="transmembrane region" description="Helical" evidence="6">
    <location>
        <begin position="88"/>
        <end position="109"/>
    </location>
</feature>
<proteinExistence type="predicted"/>
<evidence type="ECO:0000313" key="9">
    <source>
        <dbReference type="Proteomes" id="UP001465331"/>
    </source>
</evidence>
<feature type="transmembrane region" description="Helical" evidence="6">
    <location>
        <begin position="129"/>
        <end position="156"/>
    </location>
</feature>
<feature type="domain" description="Sulfatase N-terminal" evidence="7">
    <location>
        <begin position="279"/>
        <end position="548"/>
    </location>
</feature>
<evidence type="ECO:0000256" key="2">
    <source>
        <dbReference type="ARBA" id="ARBA00022475"/>
    </source>
</evidence>
<evidence type="ECO:0000313" key="8">
    <source>
        <dbReference type="EMBL" id="MES0874649.1"/>
    </source>
</evidence>
<keyword evidence="5 6" id="KW-0472">Membrane</keyword>
<feature type="transmembrane region" description="Helical" evidence="6">
    <location>
        <begin position="56"/>
        <end position="76"/>
    </location>
</feature>
<evidence type="ECO:0000256" key="5">
    <source>
        <dbReference type="ARBA" id="ARBA00023136"/>
    </source>
</evidence>
<protein>
    <submittedName>
        <fullName evidence="8">LTA synthase family protein</fullName>
    </submittedName>
</protein>
<feature type="transmembrane region" description="Helical" evidence="6">
    <location>
        <begin position="168"/>
        <end position="188"/>
    </location>
</feature>
<keyword evidence="4 6" id="KW-1133">Transmembrane helix</keyword>
<keyword evidence="9" id="KW-1185">Reference proteome</keyword>
<sequence>MIPILRSSASRLLAITAASTLIALMASRLLLLAWFADRWVSDQLCTLLVLGLRVDLIVVGILLSVPVLLWPLLAWARTAAVWWVLARAWIGVIALAMLLLEVSTPSFLLEYEARPNHLAVEYLRDWDSILPMLWTGFRVPLLTGAAVLGVGSLALVRWLLRRPSASALPAYALLLWPLLIAGDVLLIRGTLDHRPANPAMFARWPDQMLNQLALNSAYSFGYAVYALRHERSAADVYGRLDDAELLAWLREDPRFSTSPQERPSWHRQSPRRVRERPLNLIVVVEESLGADFSARLGGRGLTPELDRWASRGIWFERIYATGTRSARGLEAIVAGFPPSPAPAVLKREKAQEDFATLASVLGEAGYRSRFIYGGGAHFDNMRGFFLGNGFDQVIERGDFVNPRHVGSWGVSDEDLFERALAETDAAVARGERFFHLVFSSSHHEPFDFPPGRLPSDAGEPGSADGAVRYADFALGRFLDDAARRPWFADTLLLVVADHDVRVYGDAVIPLRRFQIPALIVGADVEPLRVRSLASQIDLAPTLLSLAGVDAWTPFPGRDLLATLPEFGVADGPEPRALMQFDDRFAWLTDGELLVLHAGGVGERWVVTASGEPTSPAALSEPQRRRLLAKASLGDWLYARRAYALGAASSRPPSMAAARAAEPRG</sequence>
<evidence type="ECO:0000256" key="1">
    <source>
        <dbReference type="ARBA" id="ARBA00004651"/>
    </source>
</evidence>
<accession>A0ABV2ABV8</accession>
<keyword evidence="2" id="KW-1003">Cell membrane</keyword>
<reference evidence="8 9" key="1">
    <citation type="submission" date="2024-06" db="EMBL/GenBank/DDBJ databases">
        <authorList>
            <person name="Li Z."/>
            <person name="Jiang Y."/>
        </authorList>
    </citation>
    <scope>NUCLEOTIDE SEQUENCE [LARGE SCALE GENOMIC DNA]</scope>
    <source>
        <strain evidence="8 9">HSW-8</strain>
    </source>
</reference>
<dbReference type="RefSeq" id="WP_352889929.1">
    <property type="nucleotide sequence ID" value="NZ_JBEPIJ010000013.1"/>
</dbReference>
<dbReference type="EMBL" id="JBEPIJ010000013">
    <property type="protein sequence ID" value="MES0874649.1"/>
    <property type="molecule type" value="Genomic_DNA"/>
</dbReference>
<feature type="transmembrane region" description="Helical" evidence="6">
    <location>
        <begin position="12"/>
        <end position="36"/>
    </location>
</feature>